<keyword evidence="5" id="KW-0813">Transport</keyword>
<feature type="transmembrane region" description="Helical" evidence="12">
    <location>
        <begin position="168"/>
        <end position="185"/>
    </location>
</feature>
<dbReference type="PIRSF" id="PIRSF002764">
    <property type="entry name" value="CcmB"/>
    <property type="match status" value="1"/>
</dbReference>
<dbReference type="GO" id="GO:1903607">
    <property type="term" value="P:cytochrome c biosynthetic process"/>
    <property type="evidence" value="ECO:0007669"/>
    <property type="project" value="TreeGrafter"/>
</dbReference>
<comment type="function">
    <text evidence="1">Required for the export of heme to the periplasm for the biogenesis of c-type cytochromes.</text>
</comment>
<evidence type="ECO:0000256" key="6">
    <source>
        <dbReference type="ARBA" id="ARBA00022475"/>
    </source>
</evidence>
<name>A0A6J7DWR9_9ZZZZ</name>
<dbReference type="GO" id="GO:0005886">
    <property type="term" value="C:plasma membrane"/>
    <property type="evidence" value="ECO:0007669"/>
    <property type="project" value="UniProtKB-SubCell"/>
</dbReference>
<organism evidence="13">
    <name type="scientific">freshwater metagenome</name>
    <dbReference type="NCBI Taxonomy" id="449393"/>
    <lineage>
        <taxon>unclassified sequences</taxon>
        <taxon>metagenomes</taxon>
        <taxon>ecological metagenomes</taxon>
    </lineage>
</organism>
<dbReference type="PANTHER" id="PTHR30070">
    <property type="entry name" value="HEME EXPORTER PROTEIN B"/>
    <property type="match status" value="1"/>
</dbReference>
<evidence type="ECO:0000313" key="13">
    <source>
        <dbReference type="EMBL" id="CAB4875107.1"/>
    </source>
</evidence>
<dbReference type="InterPro" id="IPR026031">
    <property type="entry name" value="Cyt_c_CcmB_bac"/>
</dbReference>
<keyword evidence="7" id="KW-0997">Cell inner membrane</keyword>
<dbReference type="EMBL" id="CAFBLQ010000096">
    <property type="protein sequence ID" value="CAB4875107.1"/>
    <property type="molecule type" value="Genomic_DNA"/>
</dbReference>
<reference evidence="13" key="1">
    <citation type="submission" date="2020-05" db="EMBL/GenBank/DDBJ databases">
        <authorList>
            <person name="Chiriac C."/>
            <person name="Salcher M."/>
            <person name="Ghai R."/>
            <person name="Kavagutti S V."/>
        </authorList>
    </citation>
    <scope>NUCLEOTIDE SEQUENCE</scope>
</reference>
<evidence type="ECO:0000256" key="1">
    <source>
        <dbReference type="ARBA" id="ARBA00002442"/>
    </source>
</evidence>
<evidence type="ECO:0000256" key="7">
    <source>
        <dbReference type="ARBA" id="ARBA00022519"/>
    </source>
</evidence>
<feature type="transmembrane region" description="Helical" evidence="12">
    <location>
        <begin position="132"/>
        <end position="161"/>
    </location>
</feature>
<evidence type="ECO:0000256" key="11">
    <source>
        <dbReference type="ARBA" id="ARBA00023136"/>
    </source>
</evidence>
<gene>
    <name evidence="13" type="ORF">UFOPK3423_00958</name>
</gene>
<evidence type="ECO:0000256" key="5">
    <source>
        <dbReference type="ARBA" id="ARBA00022448"/>
    </source>
</evidence>
<dbReference type="InterPro" id="IPR003544">
    <property type="entry name" value="Cyt_c_biogenesis_CcmB"/>
</dbReference>
<evidence type="ECO:0000256" key="9">
    <source>
        <dbReference type="ARBA" id="ARBA00022748"/>
    </source>
</evidence>
<keyword evidence="8 12" id="KW-0812">Transmembrane</keyword>
<proteinExistence type="inferred from homology"/>
<protein>
    <recommendedName>
        <fullName evidence="4">Heme exporter protein B</fullName>
    </recommendedName>
</protein>
<evidence type="ECO:0000256" key="2">
    <source>
        <dbReference type="ARBA" id="ARBA00004429"/>
    </source>
</evidence>
<dbReference type="AlphaFoldDB" id="A0A6J7DWR9"/>
<dbReference type="Pfam" id="PF03379">
    <property type="entry name" value="CcmB"/>
    <property type="match status" value="1"/>
</dbReference>
<keyword evidence="10 12" id="KW-1133">Transmembrane helix</keyword>
<evidence type="ECO:0000256" key="3">
    <source>
        <dbReference type="ARBA" id="ARBA00010544"/>
    </source>
</evidence>
<feature type="transmembrane region" description="Helical" evidence="12">
    <location>
        <begin position="28"/>
        <end position="46"/>
    </location>
</feature>
<keyword evidence="6" id="KW-1003">Cell membrane</keyword>
<evidence type="ECO:0000256" key="12">
    <source>
        <dbReference type="SAM" id="Phobius"/>
    </source>
</evidence>
<evidence type="ECO:0000256" key="4">
    <source>
        <dbReference type="ARBA" id="ARBA00016452"/>
    </source>
</evidence>
<dbReference type="PANTHER" id="PTHR30070:SF1">
    <property type="entry name" value="CYTOCHROME C BIOGENESIS B-RELATED"/>
    <property type="match status" value="1"/>
</dbReference>
<keyword evidence="9" id="KW-0201">Cytochrome c-type biogenesis</keyword>
<dbReference type="GO" id="GO:0015232">
    <property type="term" value="F:heme transmembrane transporter activity"/>
    <property type="evidence" value="ECO:0007669"/>
    <property type="project" value="InterPro"/>
</dbReference>
<comment type="subcellular location">
    <subcellularLocation>
        <location evidence="2">Cell inner membrane</location>
        <topology evidence="2">Multi-pass membrane protein</topology>
    </subcellularLocation>
</comment>
<feature type="transmembrane region" description="Helical" evidence="12">
    <location>
        <begin position="205"/>
        <end position="228"/>
    </location>
</feature>
<sequence>MSGAGLLGATRAILAKELLLERRAPQTIVAMALFSATTYVIFHFALQRDSIAGNLASGVLWVTVLLAAMLGIGRLFIADRDEGGLDGFLLAPVDRTALLAAKALTLFVFLLVLEAVAVPLFGILLLGPSPGAGGWAGVLLVLVLADLGIAVVGTLVAAIAVRTRSRDLITSILALPLLIPVVIGASRATADVFAATGAGSPGGRWLLVLALYDLVFALLAWALFDFLVED</sequence>
<evidence type="ECO:0000256" key="10">
    <source>
        <dbReference type="ARBA" id="ARBA00022989"/>
    </source>
</evidence>
<dbReference type="GO" id="GO:0017004">
    <property type="term" value="P:cytochrome complex assembly"/>
    <property type="evidence" value="ECO:0007669"/>
    <property type="project" value="UniProtKB-KW"/>
</dbReference>
<comment type="similarity">
    <text evidence="3">Belongs to the CcmB/CycW/HelB family.</text>
</comment>
<dbReference type="PRINTS" id="PR01414">
    <property type="entry name" value="CCMBBIOGNSIS"/>
</dbReference>
<keyword evidence="11 12" id="KW-0472">Membrane</keyword>
<feature type="transmembrane region" description="Helical" evidence="12">
    <location>
        <begin position="98"/>
        <end position="126"/>
    </location>
</feature>
<accession>A0A6J7DWR9</accession>
<evidence type="ECO:0000256" key="8">
    <source>
        <dbReference type="ARBA" id="ARBA00022692"/>
    </source>
</evidence>
<feature type="transmembrane region" description="Helical" evidence="12">
    <location>
        <begin position="58"/>
        <end position="77"/>
    </location>
</feature>